<sequence length="158" mass="17127">MNQSYPSLLTRCNNLLNTPSFSTGAGSTTNFLTNLLMSPGAYTPLSGTTYRSTALMNPFSNALMTMLSFSHTPFVHTDKGPTLPFPFPEPPNLPPSRSSANFSSDVSGSCGGGNVRRRDIRFARTISVNIRSPTTMSSSSWIGAGKEEKYARMAEMQE</sequence>
<accession>A0A4S4K978</accession>
<reference evidence="1 2" key="1">
    <citation type="submission" date="2019-02" db="EMBL/GenBank/DDBJ databases">
        <title>Genome sequencing of the rare red list fungi Phlebia centrifuga.</title>
        <authorList>
            <person name="Buettner E."/>
            <person name="Kellner H."/>
        </authorList>
    </citation>
    <scope>NUCLEOTIDE SEQUENCE [LARGE SCALE GENOMIC DNA]</scope>
    <source>
        <strain evidence="1 2">DSM 108282</strain>
    </source>
</reference>
<evidence type="ECO:0000313" key="2">
    <source>
        <dbReference type="Proteomes" id="UP000309038"/>
    </source>
</evidence>
<dbReference type="EMBL" id="SGPJ01000572">
    <property type="protein sequence ID" value="THG93777.1"/>
    <property type="molecule type" value="Genomic_DNA"/>
</dbReference>
<name>A0A4S4K978_9APHY</name>
<dbReference type="AlphaFoldDB" id="A0A4S4K978"/>
<organism evidence="1 2">
    <name type="scientific">Hermanssonia centrifuga</name>
    <dbReference type="NCBI Taxonomy" id="98765"/>
    <lineage>
        <taxon>Eukaryota</taxon>
        <taxon>Fungi</taxon>
        <taxon>Dikarya</taxon>
        <taxon>Basidiomycota</taxon>
        <taxon>Agaricomycotina</taxon>
        <taxon>Agaricomycetes</taxon>
        <taxon>Polyporales</taxon>
        <taxon>Meruliaceae</taxon>
        <taxon>Hermanssonia</taxon>
    </lineage>
</organism>
<dbReference type="Proteomes" id="UP000309038">
    <property type="component" value="Unassembled WGS sequence"/>
</dbReference>
<keyword evidence="2" id="KW-1185">Reference proteome</keyword>
<protein>
    <submittedName>
        <fullName evidence="1">Uncharacterized protein</fullName>
    </submittedName>
</protein>
<proteinExistence type="predicted"/>
<comment type="caution">
    <text evidence="1">The sequence shown here is derived from an EMBL/GenBank/DDBJ whole genome shotgun (WGS) entry which is preliminary data.</text>
</comment>
<evidence type="ECO:0000313" key="1">
    <source>
        <dbReference type="EMBL" id="THG93777.1"/>
    </source>
</evidence>
<gene>
    <name evidence="1" type="ORF">EW026_g7553</name>
</gene>